<proteinExistence type="predicted"/>
<dbReference type="AlphaFoldDB" id="A0A644VVN1"/>
<dbReference type="EMBL" id="VSSQ01000461">
    <property type="protein sequence ID" value="MPL95280.1"/>
    <property type="molecule type" value="Genomic_DNA"/>
</dbReference>
<organism evidence="1">
    <name type="scientific">bioreactor metagenome</name>
    <dbReference type="NCBI Taxonomy" id="1076179"/>
    <lineage>
        <taxon>unclassified sequences</taxon>
        <taxon>metagenomes</taxon>
        <taxon>ecological metagenomes</taxon>
    </lineage>
</organism>
<protein>
    <submittedName>
        <fullName evidence="1">Uncharacterized protein</fullName>
    </submittedName>
</protein>
<sequence length="106" mass="11598">MGVKQGQDFFHVPVIDDQDDPPVSVPEFLELLLSDEPEGVLFLFRPELELPEVIDEDNALLQVEGKSLVVVAVLGDHVAGAAEFRHRSGELSCGEQAVIKGKHPLE</sequence>
<evidence type="ECO:0000313" key="1">
    <source>
        <dbReference type="EMBL" id="MPL95280.1"/>
    </source>
</evidence>
<comment type="caution">
    <text evidence="1">The sequence shown here is derived from an EMBL/GenBank/DDBJ whole genome shotgun (WGS) entry which is preliminary data.</text>
</comment>
<reference evidence="1" key="1">
    <citation type="submission" date="2019-08" db="EMBL/GenBank/DDBJ databases">
        <authorList>
            <person name="Kucharzyk K."/>
            <person name="Murdoch R.W."/>
            <person name="Higgins S."/>
            <person name="Loffler F."/>
        </authorList>
    </citation>
    <scope>NUCLEOTIDE SEQUENCE</scope>
</reference>
<name>A0A644VVN1_9ZZZZ</name>
<gene>
    <name evidence="1" type="ORF">SDC9_41450</name>
</gene>
<accession>A0A644VVN1</accession>